<evidence type="ECO:0000256" key="2">
    <source>
        <dbReference type="SAM" id="MobiDB-lite"/>
    </source>
</evidence>
<feature type="region of interest" description="Disordered" evidence="2">
    <location>
        <begin position="524"/>
        <end position="563"/>
    </location>
</feature>
<reference evidence="4" key="1">
    <citation type="submission" date="2025-04" db="UniProtKB">
        <authorList>
            <consortium name="RefSeq"/>
        </authorList>
    </citation>
    <scope>IDENTIFICATION</scope>
    <source>
        <tissue evidence="5">Leaf</tissue>
    </source>
</reference>
<feature type="region of interest" description="Disordered" evidence="2">
    <location>
        <begin position="327"/>
        <end position="399"/>
    </location>
</feature>
<feature type="compositionally biased region" description="Basic and acidic residues" evidence="2">
    <location>
        <begin position="352"/>
        <end position="370"/>
    </location>
</feature>
<feature type="compositionally biased region" description="Polar residues" evidence="2">
    <location>
        <begin position="334"/>
        <end position="351"/>
    </location>
</feature>
<evidence type="ECO:0000313" key="5">
    <source>
        <dbReference type="RefSeq" id="XP_048140956.1"/>
    </source>
</evidence>
<dbReference type="Proteomes" id="UP000827889">
    <property type="component" value="Chromosome 9"/>
</dbReference>
<gene>
    <name evidence="4 5" type="primary">LOC115728964</name>
</gene>
<feature type="coiled-coil region" evidence="1">
    <location>
        <begin position="16"/>
        <end position="50"/>
    </location>
</feature>
<feature type="compositionally biased region" description="Polar residues" evidence="2">
    <location>
        <begin position="534"/>
        <end position="546"/>
    </location>
</feature>
<accession>A0A8B8MYP6</accession>
<dbReference type="RefSeq" id="XP_048140956.1">
    <property type="nucleotide sequence ID" value="XM_048284999.1"/>
</dbReference>
<keyword evidence="1" id="KW-0175">Coiled coil</keyword>
<organism evidence="3 4">
    <name type="scientific">Rhodamnia argentea</name>
    <dbReference type="NCBI Taxonomy" id="178133"/>
    <lineage>
        <taxon>Eukaryota</taxon>
        <taxon>Viridiplantae</taxon>
        <taxon>Streptophyta</taxon>
        <taxon>Embryophyta</taxon>
        <taxon>Tracheophyta</taxon>
        <taxon>Spermatophyta</taxon>
        <taxon>Magnoliopsida</taxon>
        <taxon>eudicotyledons</taxon>
        <taxon>Gunneridae</taxon>
        <taxon>Pentapetalae</taxon>
        <taxon>rosids</taxon>
        <taxon>malvids</taxon>
        <taxon>Myrtales</taxon>
        <taxon>Myrtaceae</taxon>
        <taxon>Myrtoideae</taxon>
        <taxon>Myrteae</taxon>
        <taxon>Australasian group</taxon>
        <taxon>Rhodamnia</taxon>
    </lineage>
</organism>
<name>A0A8B8MYP6_9MYRT</name>
<feature type="region of interest" description="Disordered" evidence="2">
    <location>
        <begin position="134"/>
        <end position="155"/>
    </location>
</feature>
<keyword evidence="3" id="KW-1185">Reference proteome</keyword>
<dbReference type="RefSeq" id="XP_030515229.1">
    <property type="nucleotide sequence ID" value="XM_030659369.1"/>
</dbReference>
<feature type="region of interest" description="Disordered" evidence="2">
    <location>
        <begin position="577"/>
        <end position="596"/>
    </location>
</feature>
<feature type="compositionally biased region" description="Basic and acidic residues" evidence="2">
    <location>
        <begin position="577"/>
        <end position="586"/>
    </location>
</feature>
<dbReference type="KEGG" id="rarg:115728964"/>
<evidence type="ECO:0000256" key="1">
    <source>
        <dbReference type="SAM" id="Coils"/>
    </source>
</evidence>
<dbReference type="PANTHER" id="PTHR35480">
    <property type="entry name" value="MATERNAL EFFECT EMBRYO ARREST 22"/>
    <property type="match status" value="1"/>
</dbReference>
<evidence type="ECO:0000313" key="4">
    <source>
        <dbReference type="RefSeq" id="XP_030515229.1"/>
    </source>
</evidence>
<sequence>MAADVSLKVEPENICCRAWKVKYSKLEEKRNALRQAVKLLEQQLDKVQTESLNLKKGCEAERTRADLEKEEKERAVSVRVSLENEVTALKSEIVSLGRSVRSDDQDGKEQIKLLEAQVSKGEAEIKRLKELTKKEKTRADSERKNAESEKRRAEEAWKMLQTEKSKADEERKISAIEWRKAEESRLQLLNLKKEIDEARSKLVSETLSCEETKKELELEKQRAMKERQRADLEKAKAADQRKLAKDNYRKLMKEKDRAKKLSAEVEGGNKCIAKLQEELHDVLSSIRMSNCPVAGADQKVDFEMAKQNDELCKTARLILTAEKAAIGVEKQRQSSKNKNTALETLKRNSQTGEHDKALDDKDNNKLFKSSEKKRRRSGKFQSDQLKHGSGKLLEAPPALPMRDAESTKLKLLKERLKLEKMRVKHAKEVLEFEKCRNDLLMQEILHIKMEFSEFSHRLNVLGSCFSPSCGGMPELEKNARTTVATERRQNLRVPELFHACCQSDNAIFKPSCISVATCDDLRQLPHREGGPPTSRGSSTDFVSGTDSKSELPPRGSNRKKLQRSAINSAVASFSDRELVGSQDRTDNVASSAKLREDNLNQQRTVSSLSYGNTEVRGNEKFPEICDDSVKSPHVGLHGSKVCGQKRKDLLDVIESVDHMSARSRKLHLQMEEDPTLLHGILSQQTDEPLNDTGYVLDSKQVELEGRQKKRKVFHEKDIGKGLQHGHRILQNKDNCGSEIHTEANISGQVPNELNGGVCFIPRKDVDGSFGCNNGVEIFDTVDGSYMKLLELDDPTDEQRYKRAIGRLISPALPEMDFDITESSDEEEKDLIHGVVHEKENSSTSCGLGLGEGIVDSNRLKFIVSGDGGKYSFESQHGSAHDALPKYCVVTSDIKEIESIYRIILAIDSCVVRSSLLSHPCWMLQKFLTELRKEENLLQKERVCVLFSLLLVNYSVVASGTFGYLFDRDFFNVLDSFAEHIKSVMSNAEARRLFMELCQVDGLLCLIEDFLVHGKIIFCNGVPSKSSISVDRTVEMNLNNVDGLLSSGTASRDLLVAGSIVFASICVVDNKIGFSCETSYKICYTNGSDPLLVLSILHVFAYLCGSEYFTSSRYSLLMTVLKSVVMLLEQSNMLVGSQCPLLVGKVGAVVPLCTSCPFSTGATSVDAVIVILSERLQKIALCGRLQPVTGEPINSGNTPDSFSAQLDAFEILPEKGNNRVPPVESQIHSAEVLFDLSELLSLVELIAMNAGWESTQSKIIPELLKFFESPVLESISAAVIVLVGQLGRIGVKAGGFDDVGVQSLRCSLYSFLRQATTLNMGFSTQTAIVTALLRLVPLDFENIVQGNVSVSQSAPACGVRKWFSSLTREQKTSICNIIQSATVDRS</sequence>
<proteinExistence type="predicted"/>
<dbReference type="OrthoDB" id="1933275at2759"/>
<protein>
    <submittedName>
        <fullName evidence="4 5">Uncharacterized protein LOC115728964</fullName>
    </submittedName>
</protein>
<evidence type="ECO:0000313" key="3">
    <source>
        <dbReference type="Proteomes" id="UP000827889"/>
    </source>
</evidence>
<dbReference type="PANTHER" id="PTHR35480:SF1">
    <property type="entry name" value="MATERNAL EFFECT EMBRYO ARREST 22"/>
    <property type="match status" value="1"/>
</dbReference>
<dbReference type="GeneID" id="115728964"/>